<organism evidence="1">
    <name type="scientific">Drosophila rhopaloa</name>
    <name type="common">Fruit fly</name>
    <dbReference type="NCBI Taxonomy" id="1041015"/>
    <lineage>
        <taxon>Eukaryota</taxon>
        <taxon>Metazoa</taxon>
        <taxon>Ecdysozoa</taxon>
        <taxon>Arthropoda</taxon>
        <taxon>Hexapoda</taxon>
        <taxon>Insecta</taxon>
        <taxon>Pterygota</taxon>
        <taxon>Neoptera</taxon>
        <taxon>Endopterygota</taxon>
        <taxon>Diptera</taxon>
        <taxon>Brachycera</taxon>
        <taxon>Muscomorpha</taxon>
        <taxon>Ephydroidea</taxon>
        <taxon>Drosophilidae</taxon>
        <taxon>Drosophila</taxon>
        <taxon>Sophophora</taxon>
    </lineage>
</organism>
<dbReference type="RefSeq" id="XP_016979883.2">
    <property type="nucleotide sequence ID" value="XM_017124394.2"/>
</dbReference>
<accession>A0A6P4EXP3</accession>
<evidence type="ECO:0000313" key="1">
    <source>
        <dbReference type="RefSeq" id="XP_016979883.1"/>
    </source>
</evidence>
<dbReference type="GeneID" id="108045169"/>
<sequence>MDEIMADQMVDGAIATCLSLFTWLCLNLVGQIGKQAQSNTGFLWDGSPEVKPFEYEKGDDGTCSSFDVYVNFLWTFALIYALSKLTQFSEWYLGQRLVAHKHRGDVRSINGEWEQTLQHHEDFKSQLDGEVRLLTEKNLSLERMIVDLRDCNIQLIGENFMRSVLQEQKQSSAQSNNIYITNSYFHLTRQLFVNEGHIDLNVRNIGGEDLCSMGTPEEGLNVWMQYLMMRKCYMGPVADPNLIAPSNTGSVGPIVMTTEQLANLQGEFLCPLPNC</sequence>
<protein>
    <submittedName>
        <fullName evidence="1">Uncharacterized protein LOC108045169 isoform X1</fullName>
    </submittedName>
</protein>
<dbReference type="RefSeq" id="XP_016979883.1">
    <property type="nucleotide sequence ID" value="XM_017124394.1"/>
</dbReference>
<reference evidence="1" key="1">
    <citation type="submission" date="2025-08" db="UniProtKB">
        <authorList>
            <consortium name="RefSeq"/>
        </authorList>
    </citation>
    <scope>IDENTIFICATION</scope>
</reference>
<proteinExistence type="predicted"/>
<dbReference type="OrthoDB" id="7843724at2759"/>
<name>A0A6P4EXP3_DRORH</name>
<dbReference type="AlphaFoldDB" id="A0A6P4EXP3"/>
<gene>
    <name evidence="1" type="primary">LOC108045169</name>
</gene>